<reference evidence="3" key="1">
    <citation type="journal article" date="2019" name="Sci. Rep.">
        <title>Draft genome of Tanacetum cinerariifolium, the natural source of mosquito coil.</title>
        <authorList>
            <person name="Yamashiro T."/>
            <person name="Shiraishi A."/>
            <person name="Satake H."/>
            <person name="Nakayama K."/>
        </authorList>
    </citation>
    <scope>NUCLEOTIDE SEQUENCE</scope>
</reference>
<dbReference type="EMBL" id="BKCJ010004526">
    <property type="protein sequence ID" value="GEU61559.1"/>
    <property type="molecule type" value="Genomic_DNA"/>
</dbReference>
<dbReference type="PANTHER" id="PTHR33223:SF11">
    <property type="entry name" value="ELEMENT PROTEIN, PUTATIVE-RELATED"/>
    <property type="match status" value="1"/>
</dbReference>
<protein>
    <recommendedName>
        <fullName evidence="2">Retrotransposon gag domain-containing protein</fullName>
    </recommendedName>
</protein>
<name>A0A6L2LKF1_TANCI</name>
<gene>
    <name evidence="3" type="ORF">Tci_033537</name>
</gene>
<dbReference type="AlphaFoldDB" id="A0A6L2LKF1"/>
<dbReference type="InterPro" id="IPR005162">
    <property type="entry name" value="Retrotrans_gag_dom"/>
</dbReference>
<accession>A0A6L2LKF1</accession>
<evidence type="ECO:0000313" key="3">
    <source>
        <dbReference type="EMBL" id="GEU61559.1"/>
    </source>
</evidence>
<feature type="region of interest" description="Disordered" evidence="1">
    <location>
        <begin position="362"/>
        <end position="395"/>
    </location>
</feature>
<organism evidence="3">
    <name type="scientific">Tanacetum cinerariifolium</name>
    <name type="common">Dalmatian daisy</name>
    <name type="synonym">Chrysanthemum cinerariifolium</name>
    <dbReference type="NCBI Taxonomy" id="118510"/>
    <lineage>
        <taxon>Eukaryota</taxon>
        <taxon>Viridiplantae</taxon>
        <taxon>Streptophyta</taxon>
        <taxon>Embryophyta</taxon>
        <taxon>Tracheophyta</taxon>
        <taxon>Spermatophyta</taxon>
        <taxon>Magnoliopsida</taxon>
        <taxon>eudicotyledons</taxon>
        <taxon>Gunneridae</taxon>
        <taxon>Pentapetalae</taxon>
        <taxon>asterids</taxon>
        <taxon>campanulids</taxon>
        <taxon>Asterales</taxon>
        <taxon>Asteraceae</taxon>
        <taxon>Asteroideae</taxon>
        <taxon>Anthemideae</taxon>
        <taxon>Anthemidinae</taxon>
        <taxon>Tanacetum</taxon>
    </lineage>
</organism>
<dbReference type="Pfam" id="PF03732">
    <property type="entry name" value="Retrotrans_gag"/>
    <property type="match status" value="1"/>
</dbReference>
<sequence>MANVLSMRKQKRKCLDAIMKSTTKREAEERLDEVEQVVCNASATMAGRIRALEQETRELNVKNKQKKNIKARYDVTTPQELRRNQVNEEISHHYSYGITASSQLRRSIMVEGDIDNLTIEQYLELTRGKQAPRVTHDAVMLRVFPITLTRAAKRWVDRLSSGTVDSWNLLKKAFIQMYCLPSKTAKQLKEIRNFKQEGDETLYQAWERHNDFLYKFPTHDINNHQKTMADHSQKWHDGSSSRNSNYEGITTIVPQEEKQNVSYYVEPYELPILFGPSHTEEALVHETIESLKKIRINRPLLKEIRHIDNYAKYMKDLVANKPKSKEDDKVRMNTRCSALLQNQLPPKEHDPGSFILSCFIRSDDQDSMDPPVETDVSKECEDPEECKEDKANALS</sequence>
<feature type="domain" description="Retrotransposon gag" evidence="2">
    <location>
        <begin position="143"/>
        <end position="226"/>
    </location>
</feature>
<dbReference type="PANTHER" id="PTHR33223">
    <property type="entry name" value="CCHC-TYPE DOMAIN-CONTAINING PROTEIN"/>
    <property type="match status" value="1"/>
</dbReference>
<evidence type="ECO:0000259" key="2">
    <source>
        <dbReference type="Pfam" id="PF03732"/>
    </source>
</evidence>
<comment type="caution">
    <text evidence="3">The sequence shown here is derived from an EMBL/GenBank/DDBJ whole genome shotgun (WGS) entry which is preliminary data.</text>
</comment>
<evidence type="ECO:0000256" key="1">
    <source>
        <dbReference type="SAM" id="MobiDB-lite"/>
    </source>
</evidence>
<proteinExistence type="predicted"/>